<dbReference type="EMBL" id="BJUX01000008">
    <property type="protein sequence ID" value="GEK88923.1"/>
    <property type="molecule type" value="Genomic_DNA"/>
</dbReference>
<evidence type="ECO:0000313" key="2">
    <source>
        <dbReference type="EMBL" id="GEK88923.1"/>
    </source>
</evidence>
<gene>
    <name evidence="2" type="ORF">APU01nite_09620</name>
</gene>
<keyword evidence="3" id="KW-1185">Reference proteome</keyword>
<name>A0ABQ0UY32_9LACT</name>
<evidence type="ECO:0000313" key="3">
    <source>
        <dbReference type="Proteomes" id="UP000321425"/>
    </source>
</evidence>
<organism evidence="2 3">
    <name type="scientific">Alkalibacterium putridalgicola</name>
    <dbReference type="NCBI Taxonomy" id="426703"/>
    <lineage>
        <taxon>Bacteria</taxon>
        <taxon>Bacillati</taxon>
        <taxon>Bacillota</taxon>
        <taxon>Bacilli</taxon>
        <taxon>Lactobacillales</taxon>
        <taxon>Carnobacteriaceae</taxon>
        <taxon>Alkalibacterium</taxon>
    </lineage>
</organism>
<proteinExistence type="predicted"/>
<sequence length="144" mass="16876">MNERITELLEEIMSEYKTMDPFKIIEMKGIELEYSPFKSENRSLGLYMKSFDTPTIYLKADLEDSPEKYFVAAHELHHALEHDEISSYYTLNYLSRSKMEQEANKFAAVMCMNLYIEEQGKLPETTIELLNEYGVPLELSEILL</sequence>
<dbReference type="Proteomes" id="UP000321425">
    <property type="component" value="Unassembled WGS sequence"/>
</dbReference>
<reference evidence="2 3" key="1">
    <citation type="submission" date="2019-07" db="EMBL/GenBank/DDBJ databases">
        <title>Whole genome shotgun sequence of Alkalibacterium putridalgicola NBRC 103243.</title>
        <authorList>
            <person name="Hosoyama A."/>
            <person name="Uohara A."/>
            <person name="Ohji S."/>
            <person name="Ichikawa N."/>
        </authorList>
    </citation>
    <scope>NUCLEOTIDE SEQUENCE [LARGE SCALE GENOMIC DNA]</scope>
    <source>
        <strain evidence="2 3">NBRC 103243</strain>
    </source>
</reference>
<comment type="caution">
    <text evidence="2">The sequence shown here is derived from an EMBL/GenBank/DDBJ whole genome shotgun (WGS) entry which is preliminary data.</text>
</comment>
<dbReference type="Pfam" id="PF06114">
    <property type="entry name" value="Peptidase_M78"/>
    <property type="match status" value="1"/>
</dbReference>
<accession>A0ABQ0UY32</accession>
<feature type="domain" description="IrrE N-terminal-like" evidence="1">
    <location>
        <begin position="28"/>
        <end position="138"/>
    </location>
</feature>
<evidence type="ECO:0000259" key="1">
    <source>
        <dbReference type="Pfam" id="PF06114"/>
    </source>
</evidence>
<dbReference type="Gene3D" id="1.10.10.2910">
    <property type="match status" value="1"/>
</dbReference>
<protein>
    <recommendedName>
        <fullName evidence="1">IrrE N-terminal-like domain-containing protein</fullName>
    </recommendedName>
</protein>
<dbReference type="InterPro" id="IPR010359">
    <property type="entry name" value="IrrE_HExxH"/>
</dbReference>